<accession>A0A4C2AH14</accession>
<evidence type="ECO:0000313" key="2">
    <source>
        <dbReference type="Proteomes" id="UP000299102"/>
    </source>
</evidence>
<proteinExistence type="predicted"/>
<keyword evidence="2" id="KW-1185">Reference proteome</keyword>
<dbReference type="EMBL" id="BGZK01003084">
    <property type="protein sequence ID" value="GBP98175.1"/>
    <property type="molecule type" value="Genomic_DNA"/>
</dbReference>
<comment type="caution">
    <text evidence="1">The sequence shown here is derived from an EMBL/GenBank/DDBJ whole genome shotgun (WGS) entry which is preliminary data.</text>
</comment>
<dbReference type="AlphaFoldDB" id="A0A4C2AH14"/>
<gene>
    <name evidence="1" type="ORF">EVAR_68734_1</name>
</gene>
<reference evidence="1 2" key="1">
    <citation type="journal article" date="2019" name="Commun. Biol.">
        <title>The bagworm genome reveals a unique fibroin gene that provides high tensile strength.</title>
        <authorList>
            <person name="Kono N."/>
            <person name="Nakamura H."/>
            <person name="Ohtoshi R."/>
            <person name="Tomita M."/>
            <person name="Numata K."/>
            <person name="Arakawa K."/>
        </authorList>
    </citation>
    <scope>NUCLEOTIDE SEQUENCE [LARGE SCALE GENOMIC DNA]</scope>
</reference>
<sequence length="158" mass="17585">MFSYLSQVLDTIVGNRCRLLHPPKVAQGIATTSAVTSCAVTKWSVCRNAFTASMYSFVVYVYRYCYRSPACDRARKTRTLVAAAIKGHPCGGKRFKSCSKPALICDRKTELTLESHESARSVVDRSFNNQNQKRGRIEIESGNKIGFLVDSAITQHGR</sequence>
<name>A0A4C2AH14_EUMVA</name>
<organism evidence="1 2">
    <name type="scientific">Eumeta variegata</name>
    <name type="common">Bagworm moth</name>
    <name type="synonym">Eumeta japonica</name>
    <dbReference type="NCBI Taxonomy" id="151549"/>
    <lineage>
        <taxon>Eukaryota</taxon>
        <taxon>Metazoa</taxon>
        <taxon>Ecdysozoa</taxon>
        <taxon>Arthropoda</taxon>
        <taxon>Hexapoda</taxon>
        <taxon>Insecta</taxon>
        <taxon>Pterygota</taxon>
        <taxon>Neoptera</taxon>
        <taxon>Endopterygota</taxon>
        <taxon>Lepidoptera</taxon>
        <taxon>Glossata</taxon>
        <taxon>Ditrysia</taxon>
        <taxon>Tineoidea</taxon>
        <taxon>Psychidae</taxon>
        <taxon>Oiketicinae</taxon>
        <taxon>Eumeta</taxon>
    </lineage>
</organism>
<dbReference type="Proteomes" id="UP000299102">
    <property type="component" value="Unassembled WGS sequence"/>
</dbReference>
<evidence type="ECO:0000313" key="1">
    <source>
        <dbReference type="EMBL" id="GBP98175.1"/>
    </source>
</evidence>
<protein>
    <submittedName>
        <fullName evidence="1">Uncharacterized protein</fullName>
    </submittedName>
</protein>